<dbReference type="InterPro" id="IPR001611">
    <property type="entry name" value="Leu-rich_rpt"/>
</dbReference>
<dbReference type="AlphaFoldDB" id="A0AAD9DHA9"/>
<dbReference type="Pfam" id="PF13516">
    <property type="entry name" value="LRR_6"/>
    <property type="match status" value="1"/>
</dbReference>
<sequence>MRSMVPFLQNADNLEYLDLDNNNLASNGFNTLFRALRNGPIVKLNCSRCGIDSIEIDSEHIPKHLEHLHLGENIINADGCHELAKLLQGGVAAITDLLLNNNKIDDEGVEILVDALQSNTSLTELDLRWNDGISNQGNEMLLKLVNNISSIEATLQSNHTLKRIRVEHLNQLERDEIQTNIDKATRINTCYTRPAREKLIQTQLHSQNRAELCRLQGIDRSLYNEIDPLHLPEVLSLIGQNHGRGEVYVALSLSIMTLFSTINRQRCIQQEKEYHAAKAAEHAEIAAEHRAKVEELENELVAMEKAAEGNEGNDDTEYRDKKRRRKWWWGLWGVA</sequence>
<dbReference type="Gene3D" id="3.80.10.10">
    <property type="entry name" value="Ribonuclease Inhibitor"/>
    <property type="match status" value="1"/>
</dbReference>
<reference evidence="2" key="1">
    <citation type="submission" date="2023-06" db="EMBL/GenBank/DDBJ databases">
        <title>Survivors Of The Sea: Transcriptome response of Skeletonema marinoi to long-term dormancy.</title>
        <authorList>
            <person name="Pinder M.I.M."/>
            <person name="Kourtchenko O."/>
            <person name="Robertson E.K."/>
            <person name="Larsson T."/>
            <person name="Maumus F."/>
            <person name="Osuna-Cruz C.M."/>
            <person name="Vancaester E."/>
            <person name="Stenow R."/>
            <person name="Vandepoele K."/>
            <person name="Ploug H."/>
            <person name="Bruchert V."/>
            <person name="Godhe A."/>
            <person name="Topel M."/>
        </authorList>
    </citation>
    <scope>NUCLEOTIDE SEQUENCE</scope>
    <source>
        <strain evidence="2">R05AC</strain>
    </source>
</reference>
<organism evidence="2 3">
    <name type="scientific">Skeletonema marinoi</name>
    <dbReference type="NCBI Taxonomy" id="267567"/>
    <lineage>
        <taxon>Eukaryota</taxon>
        <taxon>Sar</taxon>
        <taxon>Stramenopiles</taxon>
        <taxon>Ochrophyta</taxon>
        <taxon>Bacillariophyta</taxon>
        <taxon>Coscinodiscophyceae</taxon>
        <taxon>Thalassiosirophycidae</taxon>
        <taxon>Thalassiosirales</taxon>
        <taxon>Skeletonemataceae</taxon>
        <taxon>Skeletonema</taxon>
        <taxon>Skeletonema marinoi-dohrnii complex</taxon>
    </lineage>
</organism>
<protein>
    <submittedName>
        <fullName evidence="2">Leucine-rich repeat protein</fullName>
    </submittedName>
</protein>
<evidence type="ECO:0000313" key="3">
    <source>
        <dbReference type="Proteomes" id="UP001224775"/>
    </source>
</evidence>
<feature type="coiled-coil region" evidence="1">
    <location>
        <begin position="279"/>
        <end position="313"/>
    </location>
</feature>
<dbReference type="InterPro" id="IPR051279">
    <property type="entry name" value="PP1-Reg/Actin-Interact_Protein"/>
</dbReference>
<dbReference type="PANTHER" id="PTHR24112">
    <property type="entry name" value="LEUCINE-RICH REPEAT, ISOFORM F-RELATED"/>
    <property type="match status" value="1"/>
</dbReference>
<evidence type="ECO:0000313" key="2">
    <source>
        <dbReference type="EMBL" id="KAK1746069.1"/>
    </source>
</evidence>
<dbReference type="EMBL" id="JATAAI010000004">
    <property type="protein sequence ID" value="KAK1746069.1"/>
    <property type="molecule type" value="Genomic_DNA"/>
</dbReference>
<name>A0AAD9DHA9_9STRA</name>
<accession>A0AAD9DHA9</accession>
<dbReference type="SUPFAM" id="SSF52047">
    <property type="entry name" value="RNI-like"/>
    <property type="match status" value="1"/>
</dbReference>
<dbReference type="SMART" id="SM00368">
    <property type="entry name" value="LRR_RI"/>
    <property type="match status" value="4"/>
</dbReference>
<keyword evidence="3" id="KW-1185">Reference proteome</keyword>
<comment type="caution">
    <text evidence="2">The sequence shown here is derived from an EMBL/GenBank/DDBJ whole genome shotgun (WGS) entry which is preliminary data.</text>
</comment>
<evidence type="ECO:0000256" key="1">
    <source>
        <dbReference type="SAM" id="Coils"/>
    </source>
</evidence>
<dbReference type="InterPro" id="IPR032675">
    <property type="entry name" value="LRR_dom_sf"/>
</dbReference>
<proteinExistence type="predicted"/>
<gene>
    <name evidence="2" type="ORF">QTG54_002676</name>
</gene>
<keyword evidence="1" id="KW-0175">Coiled coil</keyword>
<dbReference type="Proteomes" id="UP001224775">
    <property type="component" value="Unassembled WGS sequence"/>
</dbReference>